<dbReference type="GO" id="GO:0008270">
    <property type="term" value="F:zinc ion binding"/>
    <property type="evidence" value="ECO:0007669"/>
    <property type="project" value="UniProtKB-KW"/>
</dbReference>
<comment type="pathway">
    <text evidence="2">Protein modification; protein sumoylation.</text>
</comment>
<dbReference type="InterPro" id="IPR036361">
    <property type="entry name" value="SAP_dom_sf"/>
</dbReference>
<dbReference type="GO" id="GO:0006357">
    <property type="term" value="P:regulation of transcription by RNA polymerase II"/>
    <property type="evidence" value="ECO:0007669"/>
    <property type="project" value="TreeGrafter"/>
</dbReference>
<keyword evidence="6 10" id="KW-0863">Zinc-finger</keyword>
<evidence type="ECO:0000256" key="9">
    <source>
        <dbReference type="ARBA" id="ARBA00023242"/>
    </source>
</evidence>
<dbReference type="PROSITE" id="PS51044">
    <property type="entry name" value="ZF_SP_RING"/>
    <property type="match status" value="1"/>
</dbReference>
<dbReference type="GO" id="GO:0000785">
    <property type="term" value="C:chromatin"/>
    <property type="evidence" value="ECO:0007669"/>
    <property type="project" value="TreeGrafter"/>
</dbReference>
<keyword evidence="5" id="KW-0479">Metal-binding</keyword>
<keyword evidence="4" id="KW-0808">Transferase</keyword>
<dbReference type="GO" id="GO:0016925">
    <property type="term" value="P:protein sumoylation"/>
    <property type="evidence" value="ECO:0007669"/>
    <property type="project" value="TreeGrafter"/>
</dbReference>
<dbReference type="SMART" id="SM00513">
    <property type="entry name" value="SAP"/>
    <property type="match status" value="1"/>
</dbReference>
<dbReference type="PANTHER" id="PTHR10782">
    <property type="entry name" value="ZINC FINGER MIZ DOMAIN-CONTAINING PROTEIN"/>
    <property type="match status" value="1"/>
</dbReference>
<evidence type="ECO:0000256" key="3">
    <source>
        <dbReference type="ARBA" id="ARBA00005383"/>
    </source>
</evidence>
<evidence type="ECO:0000313" key="15">
    <source>
        <dbReference type="Proteomes" id="UP001153620"/>
    </source>
</evidence>
<evidence type="ECO:0000256" key="6">
    <source>
        <dbReference type="ARBA" id="ARBA00022771"/>
    </source>
</evidence>
<comment type="similarity">
    <text evidence="3">Belongs to the PIAS family.</text>
</comment>
<feature type="domain" description="PINIT" evidence="13">
    <location>
        <begin position="97"/>
        <end position="260"/>
    </location>
</feature>
<dbReference type="InterPro" id="IPR004181">
    <property type="entry name" value="Znf_MIZ"/>
</dbReference>
<evidence type="ECO:0000256" key="5">
    <source>
        <dbReference type="ARBA" id="ARBA00022723"/>
    </source>
</evidence>
<dbReference type="Gene3D" id="3.30.40.10">
    <property type="entry name" value="Zinc/RING finger domain, C3HC4 (zinc finger)"/>
    <property type="match status" value="1"/>
</dbReference>
<dbReference type="AlphaFoldDB" id="A0A9N9WXU2"/>
<gene>
    <name evidence="14" type="ORF">CHIRRI_LOCUS10955</name>
</gene>
<dbReference type="FunFam" id="2.60.120.780:FF:000001">
    <property type="entry name" value="E3 SUMO-protein ligase PIAS2 isoform X1"/>
    <property type="match status" value="1"/>
</dbReference>
<dbReference type="SUPFAM" id="SSF68906">
    <property type="entry name" value="SAP domain"/>
    <property type="match status" value="1"/>
</dbReference>
<dbReference type="InterPro" id="IPR038654">
    <property type="entry name" value="PINIT_sf"/>
</dbReference>
<keyword evidence="9" id="KW-0539">Nucleus</keyword>
<dbReference type="Pfam" id="PF02037">
    <property type="entry name" value="SAP"/>
    <property type="match status" value="1"/>
</dbReference>
<feature type="domain" description="SP-RING-type" evidence="12">
    <location>
        <begin position="289"/>
        <end position="370"/>
    </location>
</feature>
<dbReference type="Gene3D" id="1.10.720.30">
    <property type="entry name" value="SAP domain"/>
    <property type="match status" value="1"/>
</dbReference>
<evidence type="ECO:0000256" key="10">
    <source>
        <dbReference type="PROSITE-ProRule" id="PRU00452"/>
    </source>
</evidence>
<dbReference type="PROSITE" id="PS51466">
    <property type="entry name" value="PINIT"/>
    <property type="match status" value="1"/>
</dbReference>
<evidence type="ECO:0000313" key="14">
    <source>
        <dbReference type="EMBL" id="CAG9808109.1"/>
    </source>
</evidence>
<accession>A0A9N9WXU2</accession>
<feature type="domain" description="SAP" evidence="11">
    <location>
        <begin position="17"/>
        <end position="51"/>
    </location>
</feature>
<dbReference type="InterPro" id="IPR023321">
    <property type="entry name" value="PINIT"/>
</dbReference>
<dbReference type="Pfam" id="PF02891">
    <property type="entry name" value="zf-MIZ"/>
    <property type="match status" value="1"/>
</dbReference>
<sequence length="457" mass="52321">MKRVRSTEETIELKRKIVALKVSDLQNILGEYNITKTGRKSELQDRVLSLIKNGSLIDVQRRKLIGKINELTSNFKQLPINMCSKVENKRLKTMPAEESTSSLQTQPNIKLKKIPFFDELGVLLEPSVLTASNNSASEQIKCFIFNLNDRQAIEIEKNRVIDASNIDYTVQVLFRICLVDPSIQNDLFPLNFQLRVNNRICPLPPFLPSRPNTTPKRSSKPLNITPFVKISPVSSNIIEVRWHKEPQKNFAVTCYLVRKLTSENLLQRLKLQAENLTRGMIEEKLSKEVDSEIATTMLRVSLFCPLGKNRMKIPCRASTCKHLQCFDALLYLQMNECKQSWICPVCDKEALFENLSIDGYFLNVIKSLSINDNEIQLHKDGSWSKLEENVEHVQSDEGFVISDEEDANNNNNNIKTDLILKDEPKPVKMKKTMHISKKIKVLHSVDVPETIDLTLDD</sequence>
<keyword evidence="15" id="KW-1185">Reference proteome</keyword>
<evidence type="ECO:0000256" key="7">
    <source>
        <dbReference type="ARBA" id="ARBA00022786"/>
    </source>
</evidence>
<reference evidence="14" key="1">
    <citation type="submission" date="2022-01" db="EMBL/GenBank/DDBJ databases">
        <authorList>
            <person name="King R."/>
        </authorList>
    </citation>
    <scope>NUCLEOTIDE SEQUENCE</scope>
</reference>
<protein>
    <submittedName>
        <fullName evidence="14">Uncharacterized protein</fullName>
    </submittedName>
</protein>
<evidence type="ECO:0000259" key="12">
    <source>
        <dbReference type="PROSITE" id="PS51044"/>
    </source>
</evidence>
<dbReference type="PANTHER" id="PTHR10782:SF94">
    <property type="entry name" value="SUPPRESSOR OF VARIEGATION 2-10, ISOFORM I"/>
    <property type="match status" value="1"/>
</dbReference>
<comment type="subcellular location">
    <subcellularLocation>
        <location evidence="1">Nucleus</location>
    </subcellularLocation>
</comment>
<dbReference type="PROSITE" id="PS50800">
    <property type="entry name" value="SAP"/>
    <property type="match status" value="1"/>
</dbReference>
<dbReference type="GO" id="GO:0061665">
    <property type="term" value="F:SUMO ligase activity"/>
    <property type="evidence" value="ECO:0007669"/>
    <property type="project" value="TreeGrafter"/>
</dbReference>
<evidence type="ECO:0000256" key="4">
    <source>
        <dbReference type="ARBA" id="ARBA00022679"/>
    </source>
</evidence>
<evidence type="ECO:0000256" key="2">
    <source>
        <dbReference type="ARBA" id="ARBA00004718"/>
    </source>
</evidence>
<dbReference type="InterPro" id="IPR003034">
    <property type="entry name" value="SAP_dom"/>
</dbReference>
<dbReference type="EMBL" id="OU895879">
    <property type="protein sequence ID" value="CAG9808109.1"/>
    <property type="molecule type" value="Genomic_DNA"/>
</dbReference>
<dbReference type="GO" id="GO:0005634">
    <property type="term" value="C:nucleus"/>
    <property type="evidence" value="ECO:0007669"/>
    <property type="project" value="UniProtKB-SubCell"/>
</dbReference>
<keyword evidence="7" id="KW-0833">Ubl conjugation pathway</keyword>
<dbReference type="Gene3D" id="2.60.120.780">
    <property type="entry name" value="PINIT domain"/>
    <property type="match status" value="1"/>
</dbReference>
<dbReference type="InterPro" id="IPR013083">
    <property type="entry name" value="Znf_RING/FYVE/PHD"/>
</dbReference>
<dbReference type="GO" id="GO:0003712">
    <property type="term" value="F:transcription coregulator activity"/>
    <property type="evidence" value="ECO:0007669"/>
    <property type="project" value="TreeGrafter"/>
</dbReference>
<dbReference type="Proteomes" id="UP001153620">
    <property type="component" value="Chromosome 3"/>
</dbReference>
<keyword evidence="8" id="KW-0862">Zinc</keyword>
<evidence type="ECO:0000256" key="8">
    <source>
        <dbReference type="ARBA" id="ARBA00022833"/>
    </source>
</evidence>
<evidence type="ECO:0000259" key="13">
    <source>
        <dbReference type="PROSITE" id="PS51466"/>
    </source>
</evidence>
<dbReference type="OrthoDB" id="10263264at2759"/>
<proteinExistence type="inferred from homology"/>
<evidence type="ECO:0000259" key="11">
    <source>
        <dbReference type="PROSITE" id="PS50800"/>
    </source>
</evidence>
<name>A0A9N9WXU2_9DIPT</name>
<dbReference type="Pfam" id="PF14324">
    <property type="entry name" value="PINIT"/>
    <property type="match status" value="1"/>
</dbReference>
<organism evidence="14 15">
    <name type="scientific">Chironomus riparius</name>
    <dbReference type="NCBI Taxonomy" id="315576"/>
    <lineage>
        <taxon>Eukaryota</taxon>
        <taxon>Metazoa</taxon>
        <taxon>Ecdysozoa</taxon>
        <taxon>Arthropoda</taxon>
        <taxon>Hexapoda</taxon>
        <taxon>Insecta</taxon>
        <taxon>Pterygota</taxon>
        <taxon>Neoptera</taxon>
        <taxon>Endopterygota</taxon>
        <taxon>Diptera</taxon>
        <taxon>Nematocera</taxon>
        <taxon>Chironomoidea</taxon>
        <taxon>Chironomidae</taxon>
        <taxon>Chironominae</taxon>
        <taxon>Chironomus</taxon>
    </lineage>
</organism>
<evidence type="ECO:0000256" key="1">
    <source>
        <dbReference type="ARBA" id="ARBA00004123"/>
    </source>
</evidence>
<reference evidence="14" key="2">
    <citation type="submission" date="2022-10" db="EMBL/GenBank/DDBJ databases">
        <authorList>
            <consortium name="ENA_rothamsted_submissions"/>
            <consortium name="culmorum"/>
            <person name="King R."/>
        </authorList>
    </citation>
    <scope>NUCLEOTIDE SEQUENCE</scope>
</reference>